<keyword evidence="1" id="KW-0812">Transmembrane</keyword>
<evidence type="ECO:0000313" key="2">
    <source>
        <dbReference type="EMBL" id="PIE63115.1"/>
    </source>
</evidence>
<dbReference type="AlphaFoldDB" id="A0A2G6MSX5"/>
<keyword evidence="1" id="KW-1133">Transmembrane helix</keyword>
<feature type="transmembrane region" description="Helical" evidence="1">
    <location>
        <begin position="42"/>
        <end position="60"/>
    </location>
</feature>
<dbReference type="EMBL" id="PDTI01000016">
    <property type="protein sequence ID" value="PIE63115.1"/>
    <property type="molecule type" value="Genomic_DNA"/>
</dbReference>
<dbReference type="Proteomes" id="UP000231203">
    <property type="component" value="Unassembled WGS sequence"/>
</dbReference>
<comment type="caution">
    <text evidence="2">The sequence shown here is derived from an EMBL/GenBank/DDBJ whole genome shotgun (WGS) entry which is preliminary data.</text>
</comment>
<accession>A0A2G6MSX5</accession>
<feature type="transmembrane region" description="Helical" evidence="1">
    <location>
        <begin position="91"/>
        <end position="111"/>
    </location>
</feature>
<reference evidence="2 3" key="1">
    <citation type="submission" date="2017-10" db="EMBL/GenBank/DDBJ databases">
        <title>Novel microbial diversity and functional potential in the marine mammal oral microbiome.</title>
        <authorList>
            <person name="Dudek N.K."/>
            <person name="Sun C.L."/>
            <person name="Burstein D."/>
            <person name="Kantor R.S."/>
            <person name="Aliaga Goltsman D.S."/>
            <person name="Bik E.M."/>
            <person name="Thomas B.C."/>
            <person name="Banfield J.F."/>
            <person name="Relman D.A."/>
        </authorList>
    </citation>
    <scope>NUCLEOTIDE SEQUENCE [LARGE SCALE GENOMIC DNA]</scope>
    <source>
        <strain evidence="2">DOLJORAL78_47_202</strain>
    </source>
</reference>
<feature type="transmembrane region" description="Helical" evidence="1">
    <location>
        <begin position="5"/>
        <end position="22"/>
    </location>
</feature>
<organism evidence="2 3">
    <name type="scientific">Desulfobacter postgatei</name>
    <dbReference type="NCBI Taxonomy" id="2293"/>
    <lineage>
        <taxon>Bacteria</taxon>
        <taxon>Pseudomonadati</taxon>
        <taxon>Thermodesulfobacteriota</taxon>
        <taxon>Desulfobacteria</taxon>
        <taxon>Desulfobacterales</taxon>
        <taxon>Desulfobacteraceae</taxon>
        <taxon>Desulfobacter</taxon>
    </lineage>
</organism>
<name>A0A2G6MSX5_9BACT</name>
<dbReference type="Pfam" id="PF03729">
    <property type="entry name" value="DUF308"/>
    <property type="match status" value="1"/>
</dbReference>
<dbReference type="InterPro" id="IPR005325">
    <property type="entry name" value="DUF308_memb"/>
</dbReference>
<keyword evidence="1" id="KW-0472">Membrane</keyword>
<evidence type="ECO:0000256" key="1">
    <source>
        <dbReference type="SAM" id="Phobius"/>
    </source>
</evidence>
<protein>
    <submittedName>
        <fullName evidence="2">Uncharacterized protein</fullName>
    </submittedName>
</protein>
<feature type="transmembrane region" description="Helical" evidence="1">
    <location>
        <begin position="151"/>
        <end position="171"/>
    </location>
</feature>
<feature type="transmembrane region" description="Helical" evidence="1">
    <location>
        <begin position="123"/>
        <end position="145"/>
    </location>
</feature>
<sequence>MNNRVFIVLIVAILAGLYFILHSFAPVAFDQLKAALVSVEELFIWSSIAVGAVTALLFYAFGGKYRIWGTGLGIAITSMGVLLLIKPALGAKLLDVMLAAVLMGSGIFKLIRISRIHPQRLKWVAICSGAVSIIVACVAVFHFFNTDTYELITFLAIDFFISIFIVLQLAFSEKKEQSRSPQRN</sequence>
<feature type="transmembrane region" description="Helical" evidence="1">
    <location>
        <begin position="67"/>
        <end position="85"/>
    </location>
</feature>
<evidence type="ECO:0000313" key="3">
    <source>
        <dbReference type="Proteomes" id="UP000231203"/>
    </source>
</evidence>
<proteinExistence type="predicted"/>
<gene>
    <name evidence="2" type="ORF">CSA25_01985</name>
</gene>